<dbReference type="EMBL" id="BAAALS010000005">
    <property type="protein sequence ID" value="GAA1743416.1"/>
    <property type="molecule type" value="Genomic_DNA"/>
</dbReference>
<proteinExistence type="predicted"/>
<evidence type="ECO:0000313" key="3">
    <source>
        <dbReference type="Proteomes" id="UP001500655"/>
    </source>
</evidence>
<name>A0ABP4VZT9_9ACTN</name>
<dbReference type="Proteomes" id="UP001500655">
    <property type="component" value="Unassembled WGS sequence"/>
</dbReference>
<dbReference type="InterPro" id="IPR007278">
    <property type="entry name" value="DUF397"/>
</dbReference>
<comment type="caution">
    <text evidence="2">The sequence shown here is derived from an EMBL/GenBank/DDBJ whole genome shotgun (WGS) entry which is preliminary data.</text>
</comment>
<feature type="domain" description="DUF397" evidence="1">
    <location>
        <begin position="10"/>
        <end position="60"/>
    </location>
</feature>
<organism evidence="2 3">
    <name type="scientific">Luedemannella helvata</name>
    <dbReference type="NCBI Taxonomy" id="349315"/>
    <lineage>
        <taxon>Bacteria</taxon>
        <taxon>Bacillati</taxon>
        <taxon>Actinomycetota</taxon>
        <taxon>Actinomycetes</taxon>
        <taxon>Micromonosporales</taxon>
        <taxon>Micromonosporaceae</taxon>
        <taxon>Luedemannella</taxon>
    </lineage>
</organism>
<evidence type="ECO:0000313" key="2">
    <source>
        <dbReference type="EMBL" id="GAA1743416.1"/>
    </source>
</evidence>
<sequence>MVSFDQTEFAWRKSSYSAGDGNCVEVASAGDRIAIRDSKNTDIPPLVFSRESWATFITAVHEGAFDRK</sequence>
<evidence type="ECO:0000259" key="1">
    <source>
        <dbReference type="Pfam" id="PF04149"/>
    </source>
</evidence>
<dbReference type="RefSeq" id="WP_344077888.1">
    <property type="nucleotide sequence ID" value="NZ_BAAALS010000005.1"/>
</dbReference>
<keyword evidence="3" id="KW-1185">Reference proteome</keyword>
<accession>A0ABP4VZT9</accession>
<protein>
    <recommendedName>
        <fullName evidence="1">DUF397 domain-containing protein</fullName>
    </recommendedName>
</protein>
<gene>
    <name evidence="2" type="ORF">GCM10009681_12800</name>
</gene>
<dbReference type="Pfam" id="PF04149">
    <property type="entry name" value="DUF397"/>
    <property type="match status" value="1"/>
</dbReference>
<reference evidence="3" key="1">
    <citation type="journal article" date="2019" name="Int. J. Syst. Evol. Microbiol.">
        <title>The Global Catalogue of Microorganisms (GCM) 10K type strain sequencing project: providing services to taxonomists for standard genome sequencing and annotation.</title>
        <authorList>
            <consortium name="The Broad Institute Genomics Platform"/>
            <consortium name="The Broad Institute Genome Sequencing Center for Infectious Disease"/>
            <person name="Wu L."/>
            <person name="Ma J."/>
        </authorList>
    </citation>
    <scope>NUCLEOTIDE SEQUENCE [LARGE SCALE GENOMIC DNA]</scope>
    <source>
        <strain evidence="3">JCM 13249</strain>
    </source>
</reference>